<evidence type="ECO:0000313" key="2">
    <source>
        <dbReference type="Proteomes" id="UP000218627"/>
    </source>
</evidence>
<proteinExistence type="predicted"/>
<gene>
    <name evidence="1" type="ORF">SAMN06265353_1664</name>
</gene>
<evidence type="ECO:0000313" key="1">
    <source>
        <dbReference type="EMBL" id="SNZ16630.1"/>
    </source>
</evidence>
<dbReference type="Proteomes" id="UP000218627">
    <property type="component" value="Unassembled WGS sequence"/>
</dbReference>
<organism evidence="1 2">
    <name type="scientific">Hydrogenobacter hydrogenophilus</name>
    <dbReference type="NCBI Taxonomy" id="35835"/>
    <lineage>
        <taxon>Bacteria</taxon>
        <taxon>Pseudomonadati</taxon>
        <taxon>Aquificota</taxon>
        <taxon>Aquificia</taxon>
        <taxon>Aquificales</taxon>
        <taxon>Aquificaceae</taxon>
        <taxon>Hydrogenobacter</taxon>
    </lineage>
</organism>
<accession>A0A285P4I3</accession>
<dbReference type="AlphaFoldDB" id="A0A285P4I3"/>
<keyword evidence="2" id="KW-1185">Reference proteome</keyword>
<dbReference type="EMBL" id="OBEN01000013">
    <property type="protein sequence ID" value="SNZ16630.1"/>
    <property type="molecule type" value="Genomic_DNA"/>
</dbReference>
<name>A0A285P4I3_9AQUI</name>
<reference evidence="2" key="1">
    <citation type="submission" date="2017-09" db="EMBL/GenBank/DDBJ databases">
        <authorList>
            <person name="Varghese N."/>
            <person name="Submissions S."/>
        </authorList>
    </citation>
    <scope>NUCLEOTIDE SEQUENCE [LARGE SCALE GENOMIC DNA]</scope>
    <source>
        <strain evidence="2">DSM 2913</strain>
    </source>
</reference>
<sequence>MYYYLMICLSHLELCPHCKRIALQVCEYDEPYPRVVAECQCCGYKAHDVPMRLSKEDFKVILDKLGRKLIGEVCLDDRCGSNRVLRLLQEGSYAEYRCLDCGAEWNSDDVQKAINRVKSVQGAIKNGNRLLEVLKAGEGECPLCGWDVGHIHVGYAVAIECFVCGYYSKVEEIIPDVDLTTLECPQYEKSEETG</sequence>
<protein>
    <submittedName>
        <fullName evidence="1">Uncharacterized protein</fullName>
    </submittedName>
</protein>